<evidence type="ECO:0000259" key="8">
    <source>
        <dbReference type="PROSITE" id="PS50850"/>
    </source>
</evidence>
<dbReference type="SUPFAM" id="SSF103473">
    <property type="entry name" value="MFS general substrate transporter"/>
    <property type="match status" value="1"/>
</dbReference>
<evidence type="ECO:0000313" key="9">
    <source>
        <dbReference type="EMBL" id="RXK35463.1"/>
    </source>
</evidence>
<dbReference type="GO" id="GO:0016020">
    <property type="term" value="C:membrane"/>
    <property type="evidence" value="ECO:0007669"/>
    <property type="project" value="UniProtKB-SubCell"/>
</dbReference>
<feature type="transmembrane region" description="Helical" evidence="7">
    <location>
        <begin position="275"/>
        <end position="292"/>
    </location>
</feature>
<feature type="compositionally biased region" description="Low complexity" evidence="6">
    <location>
        <begin position="559"/>
        <end position="574"/>
    </location>
</feature>
<feature type="transmembrane region" description="Helical" evidence="7">
    <location>
        <begin position="177"/>
        <end position="201"/>
    </location>
</feature>
<feature type="domain" description="Major facilitator superfamily (MFS) profile" evidence="8">
    <location>
        <begin position="50"/>
        <end position="535"/>
    </location>
</feature>
<feature type="transmembrane region" description="Helical" evidence="7">
    <location>
        <begin position="50"/>
        <end position="77"/>
    </location>
</feature>
<feature type="transmembrane region" description="Helical" evidence="7">
    <location>
        <begin position="362"/>
        <end position="380"/>
    </location>
</feature>
<evidence type="ECO:0000256" key="4">
    <source>
        <dbReference type="ARBA" id="ARBA00022989"/>
    </source>
</evidence>
<dbReference type="InterPro" id="IPR011701">
    <property type="entry name" value="MFS"/>
</dbReference>
<feature type="compositionally biased region" description="Basic and acidic residues" evidence="6">
    <location>
        <begin position="10"/>
        <end position="19"/>
    </location>
</feature>
<reference evidence="9 10" key="1">
    <citation type="submission" date="2016-06" db="EMBL/GenBank/DDBJ databases">
        <title>Evolution of pathogenesis and genome organization in the Tremellales.</title>
        <authorList>
            <person name="Cuomo C."/>
            <person name="Litvintseva A."/>
            <person name="Heitman J."/>
            <person name="Chen Y."/>
            <person name="Sun S."/>
            <person name="Springer D."/>
            <person name="Dromer F."/>
            <person name="Young S."/>
            <person name="Zeng Q."/>
            <person name="Chapman S."/>
            <person name="Gujja S."/>
            <person name="Saif S."/>
            <person name="Birren B."/>
        </authorList>
    </citation>
    <scope>NUCLEOTIDE SEQUENCE [LARGE SCALE GENOMIC DNA]</scope>
    <source>
        <strain evidence="9 10">ATCC 28783</strain>
    </source>
</reference>
<evidence type="ECO:0000256" key="2">
    <source>
        <dbReference type="ARBA" id="ARBA00022448"/>
    </source>
</evidence>
<proteinExistence type="predicted"/>
<feature type="transmembrane region" description="Helical" evidence="7">
    <location>
        <begin position="89"/>
        <end position="107"/>
    </location>
</feature>
<feature type="compositionally biased region" description="Basic and acidic residues" evidence="6">
    <location>
        <begin position="540"/>
        <end position="551"/>
    </location>
</feature>
<dbReference type="PANTHER" id="PTHR42718:SF9">
    <property type="entry name" value="MAJOR FACILITATOR SUPERFAMILY MULTIDRUG TRANSPORTER MFSC"/>
    <property type="match status" value="1"/>
</dbReference>
<evidence type="ECO:0000256" key="7">
    <source>
        <dbReference type="SAM" id="Phobius"/>
    </source>
</evidence>
<dbReference type="InterPro" id="IPR036259">
    <property type="entry name" value="MFS_trans_sf"/>
</dbReference>
<dbReference type="PANTHER" id="PTHR42718">
    <property type="entry name" value="MAJOR FACILITATOR SUPERFAMILY MULTIDRUG TRANSPORTER MFSC"/>
    <property type="match status" value="1"/>
</dbReference>
<feature type="transmembrane region" description="Helical" evidence="7">
    <location>
        <begin position="213"/>
        <end position="230"/>
    </location>
</feature>
<dbReference type="Gene3D" id="1.20.1250.20">
    <property type="entry name" value="MFS general substrate transporter like domains"/>
    <property type="match status" value="2"/>
</dbReference>
<sequence length="574" mass="61735">MTLVKGEVIPTDKMEDPPDKTSTSVIPGQTTPLPVLLDQPKEEKLSNVRLWWIGSAASVMWFQGVCLICGSGFLLPVIQKEMNSSEGDVQWVTAAFNITWGCFALVSGRLADIYGLHKAFVAGMAWYTIWVFISSFMPNIIGLSFTRALAGIGYAVASPAAFGVIGNCFPTGRPKNIAYSVVTGAGAVGGGIGWLLGGLFISASPYTWRSLSFLISGISVYPLVVGFWVFPKSKPHPTDTKVDWIGAGLITVAQVLLGLGLTFPVSNKRGWRAPYIPIFWILAGISFMGFIWRQRFLNRLAGLHTYPPPLTPLRLFKNTRQLIVIYAGAMFVWGATDALAVMGAYFYEDILLLSGWESGLRVAPNTISGLIGAGLVGLLLHKIPARILLVVVDLLGGTSGILFAARPMIYPYWKSDLWAWLTTGVASDGTGAISAILISDCTAPGDQAVANALFISFERFGATLGLALSTIVRESVQTAKEKSLRIHLGMGVGQKLGWLEEQQAMWEGVKAALFFCGAGVYCAAVIVGLGMKGWDILGKTDRSNEQNDGKENVVSQEKSISSSPLSSLPTSDMC</sequence>
<comment type="subcellular location">
    <subcellularLocation>
        <location evidence="1">Membrane</location>
        <topology evidence="1">Multi-pass membrane protein</topology>
    </subcellularLocation>
</comment>
<dbReference type="STRING" id="5217.A0A4Q1BFW0"/>
<feature type="transmembrane region" description="Helical" evidence="7">
    <location>
        <begin position="511"/>
        <end position="531"/>
    </location>
</feature>
<evidence type="ECO:0000256" key="5">
    <source>
        <dbReference type="ARBA" id="ARBA00023136"/>
    </source>
</evidence>
<feature type="region of interest" description="Disordered" evidence="6">
    <location>
        <begin position="540"/>
        <end position="574"/>
    </location>
</feature>
<keyword evidence="4 7" id="KW-1133">Transmembrane helix</keyword>
<evidence type="ECO:0000256" key="1">
    <source>
        <dbReference type="ARBA" id="ARBA00004141"/>
    </source>
</evidence>
<protein>
    <recommendedName>
        <fullName evidence="8">Major facilitator superfamily (MFS) profile domain-containing protein</fullName>
    </recommendedName>
</protein>
<comment type="caution">
    <text evidence="9">The sequence shown here is derived from an EMBL/GenBank/DDBJ whole genome shotgun (WGS) entry which is preliminary data.</text>
</comment>
<evidence type="ECO:0000313" key="10">
    <source>
        <dbReference type="Proteomes" id="UP000289152"/>
    </source>
</evidence>
<keyword evidence="2" id="KW-0813">Transport</keyword>
<feature type="region of interest" description="Disordered" evidence="6">
    <location>
        <begin position="1"/>
        <end position="25"/>
    </location>
</feature>
<keyword evidence="10" id="KW-1185">Reference proteome</keyword>
<feature type="transmembrane region" description="Helical" evidence="7">
    <location>
        <begin position="147"/>
        <end position="165"/>
    </location>
</feature>
<feature type="transmembrane region" description="Helical" evidence="7">
    <location>
        <begin position="387"/>
        <end position="405"/>
    </location>
</feature>
<dbReference type="OrthoDB" id="440755at2759"/>
<dbReference type="InParanoid" id="A0A4Q1BFW0"/>
<evidence type="ECO:0000256" key="6">
    <source>
        <dbReference type="SAM" id="MobiDB-lite"/>
    </source>
</evidence>
<dbReference type="InterPro" id="IPR020846">
    <property type="entry name" value="MFS_dom"/>
</dbReference>
<dbReference type="VEuPathDB" id="FungiDB:TREMEDRAFT_65616"/>
<accession>A0A4Q1BFW0</accession>
<name>A0A4Q1BFW0_TREME</name>
<dbReference type="Pfam" id="PF07690">
    <property type="entry name" value="MFS_1"/>
    <property type="match status" value="1"/>
</dbReference>
<feature type="transmembrane region" description="Helical" evidence="7">
    <location>
        <begin position="242"/>
        <end position="263"/>
    </location>
</feature>
<dbReference type="GO" id="GO:0022857">
    <property type="term" value="F:transmembrane transporter activity"/>
    <property type="evidence" value="ECO:0007669"/>
    <property type="project" value="InterPro"/>
</dbReference>
<dbReference type="EMBL" id="SDIL01000135">
    <property type="protein sequence ID" value="RXK35463.1"/>
    <property type="molecule type" value="Genomic_DNA"/>
</dbReference>
<dbReference type="Proteomes" id="UP000289152">
    <property type="component" value="Unassembled WGS sequence"/>
</dbReference>
<keyword evidence="3 7" id="KW-0812">Transmembrane</keyword>
<gene>
    <name evidence="9" type="ORF">M231_07275</name>
</gene>
<evidence type="ECO:0000256" key="3">
    <source>
        <dbReference type="ARBA" id="ARBA00022692"/>
    </source>
</evidence>
<organism evidence="9 10">
    <name type="scientific">Tremella mesenterica</name>
    <name type="common">Jelly fungus</name>
    <dbReference type="NCBI Taxonomy" id="5217"/>
    <lineage>
        <taxon>Eukaryota</taxon>
        <taxon>Fungi</taxon>
        <taxon>Dikarya</taxon>
        <taxon>Basidiomycota</taxon>
        <taxon>Agaricomycotina</taxon>
        <taxon>Tremellomycetes</taxon>
        <taxon>Tremellales</taxon>
        <taxon>Tremellaceae</taxon>
        <taxon>Tremella</taxon>
    </lineage>
</organism>
<dbReference type="PROSITE" id="PS50850">
    <property type="entry name" value="MFS"/>
    <property type="match status" value="1"/>
</dbReference>
<feature type="transmembrane region" description="Helical" evidence="7">
    <location>
        <begin position="323"/>
        <end position="347"/>
    </location>
</feature>
<dbReference type="AlphaFoldDB" id="A0A4Q1BFW0"/>
<keyword evidence="5 7" id="KW-0472">Membrane</keyword>
<feature type="transmembrane region" description="Helical" evidence="7">
    <location>
        <begin position="119"/>
        <end position="141"/>
    </location>
</feature>
<dbReference type="FunCoup" id="A0A4Q1BFW0">
    <property type="interactions" value="16"/>
</dbReference>